<keyword evidence="2" id="KW-0812">Transmembrane</keyword>
<gene>
    <name evidence="3" type="ORF">EJ08DRAFT_595313</name>
</gene>
<feature type="transmembrane region" description="Helical" evidence="2">
    <location>
        <begin position="276"/>
        <end position="297"/>
    </location>
</feature>
<reference evidence="3" key="1">
    <citation type="journal article" date="2020" name="Stud. Mycol.">
        <title>101 Dothideomycetes genomes: a test case for predicting lifestyles and emergence of pathogens.</title>
        <authorList>
            <person name="Haridas S."/>
            <person name="Albert R."/>
            <person name="Binder M."/>
            <person name="Bloem J."/>
            <person name="Labutti K."/>
            <person name="Salamov A."/>
            <person name="Andreopoulos B."/>
            <person name="Baker S."/>
            <person name="Barry K."/>
            <person name="Bills G."/>
            <person name="Bluhm B."/>
            <person name="Cannon C."/>
            <person name="Castanera R."/>
            <person name="Culley D."/>
            <person name="Daum C."/>
            <person name="Ezra D."/>
            <person name="Gonzalez J."/>
            <person name="Henrissat B."/>
            <person name="Kuo A."/>
            <person name="Liang C."/>
            <person name="Lipzen A."/>
            <person name="Lutzoni F."/>
            <person name="Magnuson J."/>
            <person name="Mondo S."/>
            <person name="Nolan M."/>
            <person name="Ohm R."/>
            <person name="Pangilinan J."/>
            <person name="Park H.-J."/>
            <person name="Ramirez L."/>
            <person name="Alfaro M."/>
            <person name="Sun H."/>
            <person name="Tritt A."/>
            <person name="Yoshinaga Y."/>
            <person name="Zwiers L.-H."/>
            <person name="Turgeon B."/>
            <person name="Goodwin S."/>
            <person name="Spatafora J."/>
            <person name="Crous P."/>
            <person name="Grigoriev I."/>
        </authorList>
    </citation>
    <scope>NUCLEOTIDE SEQUENCE</scope>
    <source>
        <strain evidence="3">CBS 130266</strain>
    </source>
</reference>
<keyword evidence="2" id="KW-0472">Membrane</keyword>
<dbReference type="OrthoDB" id="3248909at2759"/>
<feature type="transmembrane region" description="Helical" evidence="2">
    <location>
        <begin position="231"/>
        <end position="256"/>
    </location>
</feature>
<organism evidence="3 4">
    <name type="scientific">Tothia fuscella</name>
    <dbReference type="NCBI Taxonomy" id="1048955"/>
    <lineage>
        <taxon>Eukaryota</taxon>
        <taxon>Fungi</taxon>
        <taxon>Dikarya</taxon>
        <taxon>Ascomycota</taxon>
        <taxon>Pezizomycotina</taxon>
        <taxon>Dothideomycetes</taxon>
        <taxon>Pleosporomycetidae</taxon>
        <taxon>Venturiales</taxon>
        <taxon>Cylindrosympodiaceae</taxon>
        <taxon>Tothia</taxon>
    </lineage>
</organism>
<feature type="transmembrane region" description="Helical" evidence="2">
    <location>
        <begin position="164"/>
        <end position="183"/>
    </location>
</feature>
<feature type="transmembrane region" description="Helical" evidence="2">
    <location>
        <begin position="478"/>
        <end position="502"/>
    </location>
</feature>
<feature type="transmembrane region" description="Helical" evidence="2">
    <location>
        <begin position="378"/>
        <end position="403"/>
    </location>
</feature>
<protein>
    <submittedName>
        <fullName evidence="3">Uncharacterized protein</fullName>
    </submittedName>
</protein>
<evidence type="ECO:0000313" key="4">
    <source>
        <dbReference type="Proteomes" id="UP000800235"/>
    </source>
</evidence>
<evidence type="ECO:0000256" key="2">
    <source>
        <dbReference type="SAM" id="Phobius"/>
    </source>
</evidence>
<comment type="caution">
    <text evidence="3">The sequence shown here is derived from an EMBL/GenBank/DDBJ whole genome shotgun (WGS) entry which is preliminary data.</text>
</comment>
<dbReference type="AlphaFoldDB" id="A0A9P4NJT0"/>
<feature type="transmembrane region" description="Helical" evidence="2">
    <location>
        <begin position="415"/>
        <end position="433"/>
    </location>
</feature>
<feature type="region of interest" description="Disordered" evidence="1">
    <location>
        <begin position="1"/>
        <end position="27"/>
    </location>
</feature>
<feature type="transmembrane region" description="Helical" evidence="2">
    <location>
        <begin position="534"/>
        <end position="557"/>
    </location>
</feature>
<dbReference type="Pfam" id="PF11915">
    <property type="entry name" value="DUF3433"/>
    <property type="match status" value="2"/>
</dbReference>
<name>A0A9P4NJT0_9PEZI</name>
<accession>A0A9P4NJT0</accession>
<keyword evidence="4" id="KW-1185">Reference proteome</keyword>
<dbReference type="Proteomes" id="UP000800235">
    <property type="component" value="Unassembled WGS sequence"/>
</dbReference>
<dbReference type="PANTHER" id="PTHR37544">
    <property type="entry name" value="SPRAY-RELATED"/>
    <property type="match status" value="1"/>
</dbReference>
<dbReference type="PANTHER" id="PTHR37544:SF3">
    <property type="entry name" value="SPRAY"/>
    <property type="match status" value="1"/>
</dbReference>
<keyword evidence="2" id="KW-1133">Transmembrane helix</keyword>
<dbReference type="InterPro" id="IPR021840">
    <property type="entry name" value="DUF3433"/>
</dbReference>
<sequence>MSDVLSASIKPGLGHHRRGLSVTDPKTRNAATKIAQTRGEILAVEEWPDDFKNDEPNADTISLADISSVGGSEYIRRNIRASVVGTDGGATKSYFFPVDPEQPAWRPFSMRRPYILLLVVIALTFAALQEFLCQVSMRKANEKPENGLLRFTQPQELNTMQYFAWKYLPTIVLLTFGIMWQVVDFEVKRLEPYYQLSKRTGATARDSLNQDYLTFLSYLVPLKAIRAKQWAVVYSSMATLLAGGLVPVLQSASVVMLPEKKYREDNEPKFVRINPIWSRMMSASLIAIAIFGFLLLVSLRRKSGLLSNPKGIAGVASMATRSHILNDFRGLDVAPNNIIHDMLRTRRYNLHKSSLWQGEYIRQNEKIQPTKLEHPHPILLRLSAGIPFISYMVLFACIVPVLMFVPGANIITEKIPFLLTALATIVKLLWGCLDMNLRVIEPYYILSRRCAPPKTLTLDYTGTVPGFISYQAAQNGDYLMALVGLGAILSEVLTVCVTSFSVDGRKFISGNGGDHDNKDNPDDRGNTAETFRSFWISFALATAIIIYLCVIAILVYVQRRHKFLPRQPGTIAGVLAFIHQSKMLDDFIGTERMNSKEMTQHLEGLGKTYALGWFNGRDDEGHCGVDQEPISAPYKHGEDWRKGRLDGRQIGTWEHY</sequence>
<evidence type="ECO:0000256" key="1">
    <source>
        <dbReference type="SAM" id="MobiDB-lite"/>
    </source>
</evidence>
<feature type="transmembrane region" description="Helical" evidence="2">
    <location>
        <begin position="114"/>
        <end position="132"/>
    </location>
</feature>
<dbReference type="EMBL" id="MU007076">
    <property type="protein sequence ID" value="KAF2424275.1"/>
    <property type="molecule type" value="Genomic_DNA"/>
</dbReference>
<proteinExistence type="predicted"/>
<evidence type="ECO:0000313" key="3">
    <source>
        <dbReference type="EMBL" id="KAF2424275.1"/>
    </source>
</evidence>